<reference evidence="3 4" key="1">
    <citation type="submission" date="2020-08" db="EMBL/GenBank/DDBJ databases">
        <title>Genomic Encyclopedia of Type Strains, Phase IV (KMG-V): Genome sequencing to study the core and pangenomes of soil and plant-associated prokaryotes.</title>
        <authorList>
            <person name="Whitman W."/>
        </authorList>
    </citation>
    <scope>NUCLEOTIDE SEQUENCE [LARGE SCALE GENOMIC DNA]</scope>
    <source>
        <strain evidence="3 4">SEMIA 4084</strain>
    </source>
</reference>
<feature type="chain" id="PRO_5031003842" evidence="2">
    <location>
        <begin position="24"/>
        <end position="372"/>
    </location>
</feature>
<name>A0A7W8X8W5_9HYPH</name>
<gene>
    <name evidence="3" type="ORF">GGD55_003325</name>
</gene>
<protein>
    <submittedName>
        <fullName evidence="3">Uncharacterized protein</fullName>
    </submittedName>
</protein>
<evidence type="ECO:0000313" key="4">
    <source>
        <dbReference type="Proteomes" id="UP000585507"/>
    </source>
</evidence>
<evidence type="ECO:0000313" key="3">
    <source>
        <dbReference type="EMBL" id="MBB5536614.1"/>
    </source>
</evidence>
<keyword evidence="4" id="KW-1185">Reference proteome</keyword>
<comment type="caution">
    <text evidence="3">The sequence shown here is derived from an EMBL/GenBank/DDBJ whole genome shotgun (WGS) entry which is preliminary data.</text>
</comment>
<accession>A0A7W8X8W5</accession>
<keyword evidence="2" id="KW-0732">Signal</keyword>
<feature type="compositionally biased region" description="Basic and acidic residues" evidence="1">
    <location>
        <begin position="305"/>
        <end position="316"/>
    </location>
</feature>
<dbReference type="EMBL" id="JACHBK010000007">
    <property type="protein sequence ID" value="MBB5536614.1"/>
    <property type="molecule type" value="Genomic_DNA"/>
</dbReference>
<feature type="signal peptide" evidence="2">
    <location>
        <begin position="1"/>
        <end position="23"/>
    </location>
</feature>
<evidence type="ECO:0000256" key="1">
    <source>
        <dbReference type="SAM" id="MobiDB-lite"/>
    </source>
</evidence>
<feature type="region of interest" description="Disordered" evidence="1">
    <location>
        <begin position="305"/>
        <end position="324"/>
    </location>
</feature>
<evidence type="ECO:0000256" key="2">
    <source>
        <dbReference type="SAM" id="SignalP"/>
    </source>
</evidence>
<sequence length="372" mass="40004">MISHARTIPLILLMALTPAAARANDSSYTDLDTDHCKTLSPEDVEGGSISLQCKGLVDYAVYFKEGDLRQSILYGRASQAYIDGVFESFEPFNHTGRKIEWRLGPDGKPRATILRWFPENIDPATGEPSPEVKGQVLVVSKVAGQDGMGCVVGYVDALANPEPNTLARQIADTKADGFVCGTDKAEFHGNRGPTAAEPTHVFPEQRGSVPDIADFLETFAAEVFHPLADVVAAGHAEETVGMMAVFQAPDNEALAAEGFQQALGLAEQNAAEADALIFRAQVDFVDLAFLRQGAGAVEAERRITGDNAGHLDDEQGRGTPRRLAPPRMIAPVHHLVQRLVRNEPAIGLEPGNAVHVRDGRGISWFTGPHLDG</sequence>
<proteinExistence type="predicted"/>
<dbReference type="AlphaFoldDB" id="A0A7W8X8W5"/>
<dbReference type="Proteomes" id="UP000585507">
    <property type="component" value="Unassembled WGS sequence"/>
</dbReference>
<organism evidence="3 4">
    <name type="scientific">Rhizobium giardinii</name>
    <dbReference type="NCBI Taxonomy" id="56731"/>
    <lineage>
        <taxon>Bacteria</taxon>
        <taxon>Pseudomonadati</taxon>
        <taxon>Pseudomonadota</taxon>
        <taxon>Alphaproteobacteria</taxon>
        <taxon>Hyphomicrobiales</taxon>
        <taxon>Rhizobiaceae</taxon>
        <taxon>Rhizobium/Agrobacterium group</taxon>
        <taxon>Rhizobium</taxon>
    </lineage>
</organism>